<gene>
    <name evidence="1" type="ORF">BN8_00244</name>
</gene>
<protein>
    <recommendedName>
        <fullName evidence="3">Lipoprotein</fullName>
    </recommendedName>
</protein>
<dbReference type="PROSITE" id="PS51257">
    <property type="entry name" value="PROKAR_LIPOPROTEIN"/>
    <property type="match status" value="1"/>
</dbReference>
<comment type="caution">
    <text evidence="1">The sequence shown here is derived from an EMBL/GenBank/DDBJ whole genome shotgun (WGS) entry which is preliminary data.</text>
</comment>
<dbReference type="EMBL" id="CAIT01000004">
    <property type="protein sequence ID" value="CCH51326.1"/>
    <property type="molecule type" value="Genomic_DNA"/>
</dbReference>
<name>I2GBQ2_9BACT</name>
<dbReference type="RefSeq" id="WP_009279914.1">
    <property type="nucleotide sequence ID" value="NZ_CAIT01000004.1"/>
</dbReference>
<dbReference type="Proteomes" id="UP000009309">
    <property type="component" value="Unassembled WGS sequence"/>
</dbReference>
<evidence type="ECO:0000313" key="2">
    <source>
        <dbReference type="Proteomes" id="UP000009309"/>
    </source>
</evidence>
<dbReference type="STRING" id="1185876.BN8_00244"/>
<sequence length="123" mass="13426">MKTIVIALLTLLTAVSCSNEREVIKPAMGSYQFYTNKASDQFDQIEVRLNGELAGSLTKPYLIGQQPDCQTEIAGMILRVERPEGSYALEAVAKLRGKSVSKWSGTVTIKAGDCGRSRLNSNQ</sequence>
<reference evidence="1 2" key="1">
    <citation type="journal article" date="2012" name="J. Bacteriol.">
        <title>Genome Sequence of the Filamentous Bacterium Fibrisoma limi BUZ 3T.</title>
        <authorList>
            <person name="Filippini M."/>
            <person name="Qi W."/>
            <person name="Jaenicke S."/>
            <person name="Goesmann A."/>
            <person name="Smits T.H."/>
            <person name="Bagheri H.C."/>
        </authorList>
    </citation>
    <scope>NUCLEOTIDE SEQUENCE [LARGE SCALE GENOMIC DNA]</scope>
    <source>
        <strain evidence="2">BUZ 3T</strain>
    </source>
</reference>
<evidence type="ECO:0008006" key="3">
    <source>
        <dbReference type="Google" id="ProtNLM"/>
    </source>
</evidence>
<proteinExistence type="predicted"/>
<dbReference type="AlphaFoldDB" id="I2GBQ2"/>
<evidence type="ECO:0000313" key="1">
    <source>
        <dbReference type="EMBL" id="CCH51326.1"/>
    </source>
</evidence>
<keyword evidence="2" id="KW-1185">Reference proteome</keyword>
<organism evidence="1 2">
    <name type="scientific">Fibrisoma limi BUZ 3</name>
    <dbReference type="NCBI Taxonomy" id="1185876"/>
    <lineage>
        <taxon>Bacteria</taxon>
        <taxon>Pseudomonadati</taxon>
        <taxon>Bacteroidota</taxon>
        <taxon>Cytophagia</taxon>
        <taxon>Cytophagales</taxon>
        <taxon>Spirosomataceae</taxon>
        <taxon>Fibrisoma</taxon>
    </lineage>
</organism>
<dbReference type="OrthoDB" id="955770at2"/>
<accession>I2GBQ2</accession>